<evidence type="ECO:0000313" key="2">
    <source>
        <dbReference type="EMBL" id="ABE64588.1"/>
    </source>
</evidence>
<evidence type="ECO:0000256" key="1">
    <source>
        <dbReference type="SAM" id="MobiDB-lite"/>
    </source>
</evidence>
<dbReference type="HOGENOM" id="CLU_161330_0_0_5"/>
<evidence type="ECO:0000313" key="3">
    <source>
        <dbReference type="Proteomes" id="UP000001953"/>
    </source>
</evidence>
<protein>
    <submittedName>
        <fullName evidence="2">Uncharacterized protein</fullName>
    </submittedName>
</protein>
<keyword evidence="3" id="KW-1185">Reference proteome</keyword>
<accession>Q1QGQ9</accession>
<feature type="compositionally biased region" description="Polar residues" evidence="1">
    <location>
        <begin position="80"/>
        <end position="90"/>
    </location>
</feature>
<gene>
    <name evidence="2" type="ordered locus">Nham_3896</name>
</gene>
<feature type="compositionally biased region" description="Basic residues" evidence="1">
    <location>
        <begin position="107"/>
        <end position="116"/>
    </location>
</feature>
<dbReference type="AlphaFoldDB" id="Q1QGQ9"/>
<dbReference type="Proteomes" id="UP000001953">
    <property type="component" value="Chromosome"/>
</dbReference>
<dbReference type="STRING" id="323097.Nham_3896"/>
<name>Q1QGQ9_NITHX</name>
<dbReference type="EMBL" id="CP000319">
    <property type="protein sequence ID" value="ABE64588.1"/>
    <property type="molecule type" value="Genomic_DNA"/>
</dbReference>
<organism evidence="2 3">
    <name type="scientific">Nitrobacter hamburgensis (strain DSM 10229 / NCIMB 13809 / X14)</name>
    <dbReference type="NCBI Taxonomy" id="323097"/>
    <lineage>
        <taxon>Bacteria</taxon>
        <taxon>Pseudomonadati</taxon>
        <taxon>Pseudomonadota</taxon>
        <taxon>Alphaproteobacteria</taxon>
        <taxon>Hyphomicrobiales</taxon>
        <taxon>Nitrobacteraceae</taxon>
        <taxon>Nitrobacter</taxon>
    </lineage>
</organism>
<dbReference type="KEGG" id="nha:Nham_3896"/>
<feature type="region of interest" description="Disordered" evidence="1">
    <location>
        <begin position="61"/>
        <end position="116"/>
    </location>
</feature>
<reference evidence="2 3" key="1">
    <citation type="submission" date="2006-03" db="EMBL/GenBank/DDBJ databases">
        <title>Complete sequence of chromosome of Nitrobacter hamburgensis X14.</title>
        <authorList>
            <consortium name="US DOE Joint Genome Institute"/>
            <person name="Copeland A."/>
            <person name="Lucas S."/>
            <person name="Lapidus A."/>
            <person name="Barry K."/>
            <person name="Detter J.C."/>
            <person name="Glavina del Rio T."/>
            <person name="Hammon N."/>
            <person name="Israni S."/>
            <person name="Dalin E."/>
            <person name="Tice H."/>
            <person name="Pitluck S."/>
            <person name="Chain P."/>
            <person name="Malfatti S."/>
            <person name="Shin M."/>
            <person name="Vergez L."/>
            <person name="Schmutz J."/>
            <person name="Larimer F."/>
            <person name="Land M."/>
            <person name="Hauser L."/>
            <person name="Kyrpides N."/>
            <person name="Ivanova N."/>
            <person name="Ward B."/>
            <person name="Arp D."/>
            <person name="Klotz M."/>
            <person name="Stein L."/>
            <person name="O'Mullan G."/>
            <person name="Starkenburg S."/>
            <person name="Sayavedra L."/>
            <person name="Poret-Peterson A.T."/>
            <person name="Gentry M.E."/>
            <person name="Bruce D."/>
            <person name="Richardson P."/>
        </authorList>
    </citation>
    <scope>NUCLEOTIDE SEQUENCE [LARGE SCALE GENOMIC DNA]</scope>
    <source>
        <strain evidence="3">DSM 10229 / NCIMB 13809 / X14</strain>
    </source>
</reference>
<proteinExistence type="predicted"/>
<sequence>MAKRKKGSKTVPKGKAPLGELALPYEVPVGSFISPADVGRFRPRQQLQHDSYPIDREIAHMTGASPPDAESPSKMAMPPVTTTSEQSQASIKAGSSLRLPLGPIPRSIRRSKRSAPLKHLRAIWIAQ</sequence>